<accession>A0A6Q2XA11</accession>
<dbReference type="Gene3D" id="6.10.250.3120">
    <property type="match status" value="1"/>
</dbReference>
<feature type="compositionally biased region" description="Basic and acidic residues" evidence="10">
    <location>
        <begin position="1338"/>
        <end position="1347"/>
    </location>
</feature>
<dbReference type="GO" id="GO:0051015">
    <property type="term" value="F:actin filament binding"/>
    <property type="evidence" value="ECO:0007669"/>
    <property type="project" value="InterPro"/>
</dbReference>
<feature type="compositionally biased region" description="Polar residues" evidence="10">
    <location>
        <begin position="722"/>
        <end position="735"/>
    </location>
</feature>
<sequence length="2120" mass="231457">MDSGLSSYSTVIYRGNTLFLEARLLGGAPWGFQLKGGLEHGEELIISKVEGGGKADLLEHPLLPGDQVVIINDVELSGFRQEAISLVKGSYKILRLTIRREVFCGDITPLTPTPSSPLTSTGTPSDPCGPTASHGPPRETQGGSTRGVKLRIKNRRGGSISRPHSWHSTKLSEGHPDPSMMQISPGSTGPPWHPTYHSSSSTTDLSGYDPGCLRKSPDQYSSRGSMESLGEHQSHSAYSSSCQQLSASKSSNSIDHLHSKRDSAYSSFSTSSSIPEYLAATPTFSKEKSYSMEMVPQRGGVNGGGGGAGAEDLLQADIRYVRTVYDPQQGGPQEHEVSSTTLLRNHEGGRLGSRSGGGASCYRGSSNSSGSSNHGNNPNRHSVGPIWGQGAGRSSNESLKGAPAPPTRSDSYAAIRNHERPNSWSSLEQARSLRALHKGSWHHSSGSVACGSGKGSYGAEGQLHTVIEKSPESSPTTKPKQGQGFPPPPQAQQTSPQSGHLMLPQGIYQVPPPEPHYAQTPTCRPDTVFPALARENSLSRPRGPLGAGVSVDTGMVVTVENGYQSDSQLHPLSQHLDSAQPLHRQTAYPDRLVDRGEGRAVPEETQTKLGHYRPHWKGEGQATYQRQSQQGQQVTRNPSSVGLERRDPYTPVQPRGERPPTYPQVSEYPPESQGREVDQVTELSHSQLHPQPAGSISGKVFRSTNLDLVPDPQVEQRAQRPDQPSSDQRSRSPLQHYSDPSPLHQQREQRGSEHPLTRLENALAEVQRCASPEGSTSSKSSYQRSLSVLEKVNRFEQGQGKQRSLSVCANLGPLSRPSQPQAPFQTQCLDKPMGYGVGLNDLRNTLERCNSPNYSHRPLRSSSSSPHGTTTAAHEGQPYEDLLRGNYEQAKFQSSGYPQNQRPDHQDPHPGLALQRSRSTLHLGSQGGQEENGYDRERDQSFHLKDDLQDLLGTIQDTSFNRTYRDSIKDAQSKVLRSTSFRRKDLGVRIHPASGVSNNPPPVPAKHLSLERKTVAPKTSPKPSIVANTVPTPATSTNPHTPKERHTITTPDPDPAPVTTNSPHTPKQRHVVTPEPQSVSATGPPVPVRIAGRKRLTAAQKKRSYSEPESMHEVGLELDARRSAQQQQFVFPGTETSVADRRRMFEMAASRSLSSSSQPYQGLQNPQAGLAVSRPELRQLQQDALADYVERKRGWRTDREGGPQPCDRTHSTYLQPFADTRSISSTSSTSLASLQEPPGLDSSLFGGGRLCSTLPPGLQGFYPGRVTAPPVSVSTSRPDPTESGSDRLTEEYLPTSSFGRGEPAKAYEALRSQGFSQRAFDRATPARSSGKSVSAEDLLERSEERPPPQHFRSRSSPSVERLNQDFVAGGDLRLFEILSKEPCVFTHNDNNSCAETQRSDRPMTASQGQSQTASQGQSQTASQGQSQTASQGQSQTASQGQSQTASQGQSQTASQGQSQTAHYRQSQGPSQSNTSIMRRDRQRNPDRQRALSASGLAASVGLPCPFSPPGTSPKTSLGWEASERLSLANMDAISFPNLKHSDDPRGSPPCQNQAQLNWTRHGSSDTSEDTLRDFPLEREGSCPQAPVTTPKPTPPPVLPKTSPPPPKSSPPPPPPKTPPSASRPHPLLSLRISESNLQETPGDQAAPHTVTLQDYDEVFLQESPPPPPPPPTPPPPPIRETDITEDFPPPPLPLFPPSAPPDREQDPEQREDRPPQPKYLIHRTSYEVLEAVVLEKRPSIPSTNSPETASSSHPFASRRPSLTPETPALQTTPNSSLPEPQQGPSEEDSLGPDYHLLARRERSAVELRVEALVKQLVSQGEKSLTPLLDTWASSGRTCAMDLMEEIYPAGGGRLLWQRRRSSTWLENRRPEGGCPTGLREGGGGIETDLDEEEADLDQKKVELLQALTLSVASLRGERENLAEEQRKFRDLGGHMENLVQERCKPNEKEKYRMFIGDLDKIVNLLLSLCCRLARVDNALLALDTEDDSQENTEERESLQQKRRQLCSQHEDARELKENLDRRERVVLDILGGYLTGPQLRDYQHYVRLKPALLIRQRHLDELIKQADEQLLRLAEVLPSGDRQVSSTGPGAGSTDDPGPRAPNPHHGPSQMARSTTVTSL</sequence>
<feature type="domain" description="ASD1" evidence="12">
    <location>
        <begin position="968"/>
        <end position="1115"/>
    </location>
</feature>
<protein>
    <recommendedName>
        <fullName evidence="16">Shroom family member 3</fullName>
    </recommendedName>
</protein>
<reference evidence="14" key="4">
    <citation type="submission" date="2025-09" db="UniProtKB">
        <authorList>
            <consortium name="Ensembl"/>
        </authorList>
    </citation>
    <scope>IDENTIFICATION</scope>
</reference>
<dbReference type="InterPro" id="IPR027685">
    <property type="entry name" value="Shroom_fam"/>
</dbReference>
<feature type="region of interest" description="Disordered" evidence="10">
    <location>
        <begin position="1394"/>
        <end position="1520"/>
    </location>
</feature>
<dbReference type="GO" id="GO:0005874">
    <property type="term" value="C:microtubule"/>
    <property type="evidence" value="ECO:0007669"/>
    <property type="project" value="UniProtKB-KW"/>
</dbReference>
<feature type="compositionally biased region" description="Polar residues" evidence="10">
    <location>
        <begin position="2111"/>
        <end position="2120"/>
    </location>
</feature>
<feature type="compositionally biased region" description="Polar residues" evidence="10">
    <location>
        <begin position="1026"/>
        <end position="1040"/>
    </location>
</feature>
<reference evidence="15" key="1">
    <citation type="journal article" date="2014" name="PLoS ONE">
        <title>The genome and linkage map of the northern pike (Esox lucius): conserved synteny revealed between the salmonid sister group and the Neoteleostei.</title>
        <authorList>
            <person name="Rondeau E.B."/>
            <person name="Minkley D.R."/>
            <person name="Leong J.S."/>
            <person name="Messmer A.M."/>
            <person name="Jantzen J.R."/>
            <person name="von Schalburg K.R."/>
            <person name="Lemon C."/>
            <person name="Bird N.H."/>
            <person name="Koop B.F."/>
        </authorList>
    </citation>
    <scope>NUCLEOTIDE SEQUENCE</scope>
</reference>
<dbReference type="PROSITE" id="PS51307">
    <property type="entry name" value="ASD2"/>
    <property type="match status" value="1"/>
</dbReference>
<evidence type="ECO:0000259" key="12">
    <source>
        <dbReference type="PROSITE" id="PS51306"/>
    </source>
</evidence>
<dbReference type="Gene3D" id="2.30.42.10">
    <property type="match status" value="1"/>
</dbReference>
<keyword evidence="6" id="KW-0493">Microtubule</keyword>
<evidence type="ECO:0000256" key="2">
    <source>
        <dbReference type="ARBA" id="ARBA00006469"/>
    </source>
</evidence>
<dbReference type="Proteomes" id="UP000265140">
    <property type="component" value="Chromosome 23"/>
</dbReference>
<keyword evidence="4" id="KW-0963">Cytoplasm</keyword>
<feature type="compositionally biased region" description="Low complexity" evidence="10">
    <location>
        <begin position="1222"/>
        <end position="1234"/>
    </location>
</feature>
<feature type="region of interest" description="Disordered" evidence="10">
    <location>
        <begin position="324"/>
        <end position="426"/>
    </location>
</feature>
<feature type="compositionally biased region" description="Polar residues" evidence="10">
    <location>
        <begin position="567"/>
        <end position="577"/>
    </location>
</feature>
<evidence type="ECO:0000313" key="15">
    <source>
        <dbReference type="Proteomes" id="UP000265140"/>
    </source>
</evidence>
<feature type="compositionally biased region" description="Low complexity" evidence="10">
    <location>
        <begin position="116"/>
        <end position="126"/>
    </location>
</feature>
<feature type="compositionally biased region" description="Polar residues" evidence="10">
    <location>
        <begin position="1740"/>
        <end position="1754"/>
    </location>
</feature>
<feature type="compositionally biased region" description="Pro residues" evidence="10">
    <location>
        <begin position="1687"/>
        <end position="1700"/>
    </location>
</feature>
<keyword evidence="3" id="KW-0217">Developmental protein</keyword>
<feature type="region of interest" description="Disordered" evidence="10">
    <location>
        <begin position="1013"/>
        <end position="1087"/>
    </location>
</feature>
<reference evidence="14" key="2">
    <citation type="submission" date="2020-02" db="EMBL/GenBank/DDBJ databases">
        <title>Esox lucius (northern pike) genome, fEsoLuc1, primary haplotype.</title>
        <authorList>
            <person name="Myers G."/>
            <person name="Karagic N."/>
            <person name="Meyer A."/>
            <person name="Pippel M."/>
            <person name="Reichard M."/>
            <person name="Winkler S."/>
            <person name="Tracey A."/>
            <person name="Sims Y."/>
            <person name="Howe K."/>
            <person name="Rhie A."/>
            <person name="Formenti G."/>
            <person name="Durbin R."/>
            <person name="Fedrigo O."/>
            <person name="Jarvis E.D."/>
        </authorList>
    </citation>
    <scope>NUCLEOTIDE SEQUENCE [LARGE SCALE GENOMIC DNA]</scope>
</reference>
<gene>
    <name evidence="14" type="primary">SHROOM3</name>
</gene>
<comment type="subcellular location">
    <subcellularLocation>
        <location evidence="1">Cytoplasm</location>
        <location evidence="1">Cytoskeleton</location>
    </subcellularLocation>
</comment>
<evidence type="ECO:0000256" key="6">
    <source>
        <dbReference type="ARBA" id="ARBA00022701"/>
    </source>
</evidence>
<dbReference type="InParanoid" id="A0A6Q2XA11"/>
<feature type="region of interest" description="Disordered" evidence="10">
    <location>
        <begin position="848"/>
        <end position="874"/>
    </location>
</feature>
<evidence type="ECO:0000256" key="4">
    <source>
        <dbReference type="ARBA" id="ARBA00022490"/>
    </source>
</evidence>
<dbReference type="InterPro" id="IPR014799">
    <property type="entry name" value="ASD2_dom"/>
</dbReference>
<feature type="domain" description="PDZ" evidence="11">
    <location>
        <begin position="17"/>
        <end position="102"/>
    </location>
</feature>
<dbReference type="GO" id="GO:0043296">
    <property type="term" value="C:apical junction complex"/>
    <property type="evidence" value="ECO:0007669"/>
    <property type="project" value="TreeGrafter"/>
</dbReference>
<feature type="region of interest" description="Disordered" evidence="10">
    <location>
        <begin position="1985"/>
        <end position="2005"/>
    </location>
</feature>
<dbReference type="PANTHER" id="PTHR15012:SF33">
    <property type="entry name" value="PROTEIN SHROOM3"/>
    <property type="match status" value="1"/>
</dbReference>
<feature type="region of interest" description="Disordered" evidence="10">
    <location>
        <begin position="469"/>
        <end position="524"/>
    </location>
</feature>
<dbReference type="Pfam" id="PF08687">
    <property type="entry name" value="ASD2"/>
    <property type="match status" value="1"/>
</dbReference>
<feature type="region of interest" description="Disordered" evidence="10">
    <location>
        <begin position="1256"/>
        <end position="1301"/>
    </location>
</feature>
<keyword evidence="8" id="KW-0206">Cytoskeleton</keyword>
<feature type="compositionally biased region" description="Polar residues" evidence="10">
    <location>
        <begin position="1549"/>
        <end position="1565"/>
    </location>
</feature>
<feature type="region of interest" description="Disordered" evidence="10">
    <location>
        <begin position="1220"/>
        <end position="1239"/>
    </location>
</feature>
<dbReference type="SUPFAM" id="SSF50156">
    <property type="entry name" value="PDZ domain-like"/>
    <property type="match status" value="1"/>
</dbReference>
<feature type="compositionally biased region" description="Polar residues" evidence="10">
    <location>
        <begin position="1768"/>
        <end position="1784"/>
    </location>
</feature>
<feature type="compositionally biased region" description="Basic and acidic residues" evidence="10">
    <location>
        <begin position="1191"/>
        <end position="1201"/>
    </location>
</feature>
<dbReference type="InterPro" id="IPR036034">
    <property type="entry name" value="PDZ_sf"/>
</dbReference>
<dbReference type="Bgee" id="ENSELUG00000001068">
    <property type="expression patterns" value="Expressed in heart and 14 other cell types or tissues"/>
</dbReference>
<evidence type="ECO:0000256" key="10">
    <source>
        <dbReference type="SAM" id="MobiDB-lite"/>
    </source>
</evidence>
<feature type="region of interest" description="Disordered" evidence="10">
    <location>
        <begin position="891"/>
        <end position="912"/>
    </location>
</feature>
<feature type="region of interest" description="Disordered" evidence="10">
    <location>
        <begin position="109"/>
        <end position="272"/>
    </location>
</feature>
<feature type="region of interest" description="Disordered" evidence="10">
    <location>
        <begin position="1737"/>
        <end position="1791"/>
    </location>
</feature>
<feature type="region of interest" description="Disordered" evidence="10">
    <location>
        <begin position="1318"/>
        <end position="1358"/>
    </location>
</feature>
<dbReference type="SMART" id="SM00228">
    <property type="entry name" value="PDZ"/>
    <property type="match status" value="1"/>
</dbReference>
<feature type="compositionally biased region" description="Basic and acidic residues" evidence="10">
    <location>
        <begin position="591"/>
        <end position="606"/>
    </location>
</feature>
<evidence type="ECO:0000259" key="13">
    <source>
        <dbReference type="PROSITE" id="PS51307"/>
    </source>
</evidence>
<dbReference type="PROSITE" id="PS51306">
    <property type="entry name" value="ASD1"/>
    <property type="match status" value="1"/>
</dbReference>
<feature type="compositionally biased region" description="Basic and acidic residues" evidence="10">
    <location>
        <begin position="1569"/>
        <end position="1580"/>
    </location>
</feature>
<evidence type="ECO:0000256" key="3">
    <source>
        <dbReference type="ARBA" id="ARBA00022473"/>
    </source>
</evidence>
<name>A0A6Q2XA11_ESOLU</name>
<dbReference type="GO" id="GO:0005912">
    <property type="term" value="C:adherens junction"/>
    <property type="evidence" value="ECO:0007669"/>
    <property type="project" value="TreeGrafter"/>
</dbReference>
<dbReference type="SUPFAM" id="SSF69349">
    <property type="entry name" value="Phage fibre proteins"/>
    <property type="match status" value="1"/>
</dbReference>
<proteinExistence type="inferred from homology"/>
<dbReference type="Pfam" id="PF00595">
    <property type="entry name" value="PDZ"/>
    <property type="match status" value="1"/>
</dbReference>
<keyword evidence="15" id="KW-1185">Reference proteome</keyword>
<dbReference type="CDD" id="cd06750">
    <property type="entry name" value="PDZ_shroom2_3_4-like"/>
    <property type="match status" value="1"/>
</dbReference>
<feature type="compositionally biased region" description="Polar residues" evidence="10">
    <location>
        <begin position="1462"/>
        <end position="1476"/>
    </location>
</feature>
<dbReference type="Ensembl" id="ENSELUT00000070815.2">
    <property type="protein sequence ID" value="ENSELUP00000050080.2"/>
    <property type="gene ID" value="ENSELUG00000001068.3"/>
</dbReference>
<feature type="compositionally biased region" description="Low complexity" evidence="10">
    <location>
        <begin position="1490"/>
        <end position="1502"/>
    </location>
</feature>
<dbReference type="InterPro" id="IPR014800">
    <property type="entry name" value="ASD1_dom"/>
</dbReference>
<feature type="region of interest" description="Disordered" evidence="10">
    <location>
        <begin position="2079"/>
        <end position="2120"/>
    </location>
</feature>
<dbReference type="InterPro" id="IPR001478">
    <property type="entry name" value="PDZ"/>
</dbReference>
<keyword evidence="5" id="KW-0597">Phosphoprotein</keyword>
<dbReference type="GeneTree" id="ENSGT00940000157778"/>
<feature type="compositionally biased region" description="Low complexity" evidence="10">
    <location>
        <begin position="363"/>
        <end position="382"/>
    </location>
</feature>
<feature type="compositionally biased region" description="Basic and acidic residues" evidence="10">
    <location>
        <begin position="1477"/>
        <end position="1489"/>
    </location>
</feature>
<keyword evidence="7 9" id="KW-0009">Actin-binding</keyword>
<evidence type="ECO:0008006" key="16">
    <source>
        <dbReference type="Google" id="ProtNLM"/>
    </source>
</evidence>
<evidence type="ECO:0000256" key="1">
    <source>
        <dbReference type="ARBA" id="ARBA00004245"/>
    </source>
</evidence>
<feature type="compositionally biased region" description="Low complexity" evidence="10">
    <location>
        <begin position="235"/>
        <end position="253"/>
    </location>
</feature>
<feature type="region of interest" description="Disordered" evidence="10">
    <location>
        <begin position="714"/>
        <end position="753"/>
    </location>
</feature>
<feature type="compositionally biased region" description="Pro residues" evidence="10">
    <location>
        <begin position="1663"/>
        <end position="1678"/>
    </location>
</feature>
<feature type="region of interest" description="Disordered" evidence="10">
    <location>
        <begin position="1191"/>
        <end position="1211"/>
    </location>
</feature>
<feature type="compositionally biased region" description="Pro residues" evidence="10">
    <location>
        <begin position="1589"/>
        <end position="1618"/>
    </location>
</feature>
<feature type="compositionally biased region" description="Low complexity" evidence="10">
    <location>
        <begin position="1404"/>
        <end position="1461"/>
    </location>
</feature>
<evidence type="ECO:0000313" key="14">
    <source>
        <dbReference type="Ensembl" id="ENSELUP00000050080.2"/>
    </source>
</evidence>
<comment type="similarity">
    <text evidence="2">Belongs to the shroom family.</text>
</comment>
<organism evidence="14 15">
    <name type="scientific">Esox lucius</name>
    <name type="common">Northern pike</name>
    <dbReference type="NCBI Taxonomy" id="8010"/>
    <lineage>
        <taxon>Eukaryota</taxon>
        <taxon>Metazoa</taxon>
        <taxon>Chordata</taxon>
        <taxon>Craniata</taxon>
        <taxon>Vertebrata</taxon>
        <taxon>Euteleostomi</taxon>
        <taxon>Actinopterygii</taxon>
        <taxon>Neopterygii</taxon>
        <taxon>Teleostei</taxon>
        <taxon>Protacanthopterygii</taxon>
        <taxon>Esociformes</taxon>
        <taxon>Esocidae</taxon>
        <taxon>Esox</taxon>
    </lineage>
</organism>
<dbReference type="GO" id="GO:0030864">
    <property type="term" value="C:cortical actin cytoskeleton"/>
    <property type="evidence" value="ECO:0007669"/>
    <property type="project" value="TreeGrafter"/>
</dbReference>
<dbReference type="Pfam" id="PF08688">
    <property type="entry name" value="ASD1"/>
    <property type="match status" value="1"/>
</dbReference>
<feature type="compositionally biased region" description="Polar residues" evidence="10">
    <location>
        <begin position="196"/>
        <end position="205"/>
    </location>
</feature>
<evidence type="ECO:0000259" key="11">
    <source>
        <dbReference type="PROSITE" id="PS50106"/>
    </source>
</evidence>
<feature type="compositionally biased region" description="Polar residues" evidence="10">
    <location>
        <begin position="1632"/>
        <end position="1641"/>
    </location>
</feature>
<evidence type="ECO:0000256" key="7">
    <source>
        <dbReference type="ARBA" id="ARBA00023203"/>
    </source>
</evidence>
<dbReference type="OMA" id="QRCAVPD"/>
<feature type="compositionally biased region" description="Basic and acidic residues" evidence="10">
    <location>
        <begin position="1701"/>
        <end position="1715"/>
    </location>
</feature>
<dbReference type="PANTHER" id="PTHR15012">
    <property type="entry name" value="APICAL PROTEIN/SHROOM-RELATED"/>
    <property type="match status" value="1"/>
</dbReference>
<evidence type="ECO:0000256" key="9">
    <source>
        <dbReference type="PROSITE-ProRule" id="PRU00637"/>
    </source>
</evidence>
<dbReference type="GO" id="GO:0007015">
    <property type="term" value="P:actin filament organization"/>
    <property type="evidence" value="ECO:0007669"/>
    <property type="project" value="TreeGrafter"/>
</dbReference>
<evidence type="ECO:0000256" key="5">
    <source>
        <dbReference type="ARBA" id="ARBA00022553"/>
    </source>
</evidence>
<feature type="compositionally biased region" description="Gly residues" evidence="10">
    <location>
        <begin position="350"/>
        <end position="359"/>
    </location>
</feature>
<evidence type="ECO:0000256" key="8">
    <source>
        <dbReference type="ARBA" id="ARBA00023212"/>
    </source>
</evidence>
<dbReference type="GO" id="GO:0016324">
    <property type="term" value="C:apical plasma membrane"/>
    <property type="evidence" value="ECO:0007669"/>
    <property type="project" value="TreeGrafter"/>
</dbReference>
<feature type="compositionally biased region" description="Low complexity" evidence="10">
    <location>
        <begin position="621"/>
        <end position="633"/>
    </location>
</feature>
<feature type="region of interest" description="Disordered" evidence="10">
    <location>
        <begin position="567"/>
        <end position="699"/>
    </location>
</feature>
<feature type="domain" description="ASD2" evidence="13">
    <location>
        <begin position="1791"/>
        <end position="2078"/>
    </location>
</feature>
<feature type="compositionally biased region" description="Polar residues" evidence="10">
    <location>
        <begin position="891"/>
        <end position="901"/>
    </location>
</feature>
<dbReference type="FunFam" id="2.30.42.10:FF:000100">
    <property type="entry name" value="Shroom family member 2"/>
    <property type="match status" value="1"/>
</dbReference>
<reference evidence="14" key="3">
    <citation type="submission" date="2025-08" db="UniProtKB">
        <authorList>
            <consortium name="Ensembl"/>
        </authorList>
    </citation>
    <scope>IDENTIFICATION</scope>
</reference>
<feature type="region of interest" description="Disordered" evidence="10">
    <location>
        <begin position="1535"/>
        <end position="1723"/>
    </location>
</feature>
<dbReference type="PROSITE" id="PS50106">
    <property type="entry name" value="PDZ"/>
    <property type="match status" value="1"/>
</dbReference>